<gene>
    <name evidence="2" type="ORF">MHIP_42810</name>
</gene>
<feature type="transmembrane region" description="Helical" evidence="1">
    <location>
        <begin position="72"/>
        <end position="94"/>
    </location>
</feature>
<evidence type="ECO:0000313" key="3">
    <source>
        <dbReference type="Proteomes" id="UP000465304"/>
    </source>
</evidence>
<feature type="transmembrane region" description="Helical" evidence="1">
    <location>
        <begin position="345"/>
        <end position="364"/>
    </location>
</feature>
<dbReference type="AlphaFoldDB" id="A0A7I9ZSY8"/>
<feature type="transmembrane region" description="Helical" evidence="1">
    <location>
        <begin position="194"/>
        <end position="216"/>
    </location>
</feature>
<protein>
    <submittedName>
        <fullName evidence="2">Uncharacterized protein</fullName>
    </submittedName>
</protein>
<keyword evidence="3" id="KW-1185">Reference proteome</keyword>
<evidence type="ECO:0000256" key="1">
    <source>
        <dbReference type="SAM" id="Phobius"/>
    </source>
</evidence>
<proteinExistence type="predicted"/>
<keyword evidence="1" id="KW-1133">Transmembrane helix</keyword>
<dbReference type="Proteomes" id="UP000465304">
    <property type="component" value="Unassembled WGS sequence"/>
</dbReference>
<dbReference type="EMBL" id="BLLB01000002">
    <property type="protein sequence ID" value="GFH03798.1"/>
    <property type="molecule type" value="Genomic_DNA"/>
</dbReference>
<feature type="transmembrane region" description="Helical" evidence="1">
    <location>
        <begin position="307"/>
        <end position="325"/>
    </location>
</feature>
<name>A0A7I9ZSY8_9MYCO</name>
<evidence type="ECO:0000313" key="2">
    <source>
        <dbReference type="EMBL" id="GFH03798.1"/>
    </source>
</evidence>
<organism evidence="2 3">
    <name type="scientific">Mycolicibacterium hippocampi</name>
    <dbReference type="NCBI Taxonomy" id="659824"/>
    <lineage>
        <taxon>Bacteria</taxon>
        <taxon>Bacillati</taxon>
        <taxon>Actinomycetota</taxon>
        <taxon>Actinomycetes</taxon>
        <taxon>Mycobacteriales</taxon>
        <taxon>Mycobacteriaceae</taxon>
        <taxon>Mycolicibacterium</taxon>
    </lineage>
</organism>
<keyword evidence="1" id="KW-0812">Transmembrane</keyword>
<feature type="transmembrane region" description="Helical" evidence="1">
    <location>
        <begin position="38"/>
        <end position="60"/>
    </location>
</feature>
<accession>A0A7I9ZSY8</accession>
<keyword evidence="1" id="KW-0472">Membrane</keyword>
<feature type="transmembrane region" description="Helical" evidence="1">
    <location>
        <begin position="114"/>
        <end position="134"/>
    </location>
</feature>
<sequence>MSDLCTPTFADLAARLGFSCESAGGLVEFRNPFALENWTLPVLELTVIAGAVMALVYAIVRLRRHNDPTNIVLWFGAIAYLLIIEPPLYFPTAFGIAEHVDTMFAHNVFTVEFLWGRLPLYIVAIYPMMATVAFEIVRSLGVFRRYGTVIGAVCVGFVHHAFYEIFDHLGPQLRWWEWTLDHPMNQPFFDSVPLPSVVVFAALWPMSLALCVQFFIGRHVDEGRTFSGGQILGRTVAIGVLASIGTAVLPLPATLAGGLSGSTAVAGFVYAAELVAITVVAIPTLWNQWRRQRSGTPTTPAHSNPLMFGYAVAYLVVMAVLWLAALPAYLAATDGVTAAGDPTGSLWYAVLCFVIAGLCIAAVLTTSPKNSESIPSQESGDPVRM</sequence>
<feature type="transmembrane region" description="Helical" evidence="1">
    <location>
        <begin position="236"/>
        <end position="259"/>
    </location>
</feature>
<comment type="caution">
    <text evidence="2">The sequence shown here is derived from an EMBL/GenBank/DDBJ whole genome shotgun (WGS) entry which is preliminary data.</text>
</comment>
<feature type="transmembrane region" description="Helical" evidence="1">
    <location>
        <begin position="146"/>
        <end position="166"/>
    </location>
</feature>
<dbReference type="RefSeq" id="WP_163891705.1">
    <property type="nucleotide sequence ID" value="NZ_BLLB01000002.1"/>
</dbReference>
<feature type="transmembrane region" description="Helical" evidence="1">
    <location>
        <begin position="265"/>
        <end position="286"/>
    </location>
</feature>
<reference evidence="2 3" key="1">
    <citation type="journal article" date="2019" name="Emerg. Microbes Infect.">
        <title>Comprehensive subspecies identification of 175 nontuberculous mycobacteria species based on 7547 genomic profiles.</title>
        <authorList>
            <person name="Matsumoto Y."/>
            <person name="Kinjo T."/>
            <person name="Motooka D."/>
            <person name="Nabeya D."/>
            <person name="Jung N."/>
            <person name="Uechi K."/>
            <person name="Horii T."/>
            <person name="Iida T."/>
            <person name="Fujita J."/>
            <person name="Nakamura S."/>
        </authorList>
    </citation>
    <scope>NUCLEOTIDE SEQUENCE [LARGE SCALE GENOMIC DNA]</scope>
    <source>
        <strain evidence="2 3">JCM 30996</strain>
    </source>
</reference>